<evidence type="ECO:0000256" key="1">
    <source>
        <dbReference type="SAM" id="MobiDB-lite"/>
    </source>
</evidence>
<dbReference type="GeneID" id="95354395"/>
<sequence length="85" mass="9056">MVLTVTPNTAPGTTRRLRRPVPDGSRVATAVHPRAGGAAPPRTVRETGARSAAALPPLAGRFDPPTDRRSRTAVPVQEIHVPRHQ</sequence>
<accession>A0A919KVG6</accession>
<reference evidence="2" key="2">
    <citation type="submission" date="2020-09" db="EMBL/GenBank/DDBJ databases">
        <authorList>
            <person name="Sun Q."/>
            <person name="Ohkuma M."/>
        </authorList>
    </citation>
    <scope>NUCLEOTIDE SEQUENCE</scope>
    <source>
        <strain evidence="2">JCM 4646</strain>
    </source>
</reference>
<dbReference type="EMBL" id="BNBO01000021">
    <property type="protein sequence ID" value="GHH74022.1"/>
    <property type="molecule type" value="Genomic_DNA"/>
</dbReference>
<evidence type="ECO:0000313" key="3">
    <source>
        <dbReference type="Proteomes" id="UP000617734"/>
    </source>
</evidence>
<name>A0A919KVG6_9ACTN</name>
<gene>
    <name evidence="2" type="ORF">GCM10018781_39890</name>
</gene>
<feature type="region of interest" description="Disordered" evidence="1">
    <location>
        <begin position="1"/>
        <end position="85"/>
    </location>
</feature>
<organism evidence="2 3">
    <name type="scientific">Kitasatospora indigofera</name>
    <dbReference type="NCBI Taxonomy" id="67307"/>
    <lineage>
        <taxon>Bacteria</taxon>
        <taxon>Bacillati</taxon>
        <taxon>Actinomycetota</taxon>
        <taxon>Actinomycetes</taxon>
        <taxon>Kitasatosporales</taxon>
        <taxon>Streptomycetaceae</taxon>
        <taxon>Kitasatospora</taxon>
    </lineage>
</organism>
<keyword evidence="3" id="KW-1185">Reference proteome</keyword>
<protein>
    <submittedName>
        <fullName evidence="2">Uncharacterized protein</fullName>
    </submittedName>
</protein>
<proteinExistence type="predicted"/>
<reference evidence="2" key="1">
    <citation type="journal article" date="2014" name="Int. J. Syst. Evol. Microbiol.">
        <title>Complete genome sequence of Corynebacterium casei LMG S-19264T (=DSM 44701T), isolated from a smear-ripened cheese.</title>
        <authorList>
            <consortium name="US DOE Joint Genome Institute (JGI-PGF)"/>
            <person name="Walter F."/>
            <person name="Albersmeier A."/>
            <person name="Kalinowski J."/>
            <person name="Ruckert C."/>
        </authorList>
    </citation>
    <scope>NUCLEOTIDE SEQUENCE</scope>
    <source>
        <strain evidence="2">JCM 4646</strain>
    </source>
</reference>
<dbReference type="Proteomes" id="UP000617734">
    <property type="component" value="Unassembled WGS sequence"/>
</dbReference>
<evidence type="ECO:0000313" key="2">
    <source>
        <dbReference type="EMBL" id="GHH74022.1"/>
    </source>
</evidence>
<dbReference type="RefSeq" id="WP_190212224.1">
    <property type="nucleotide sequence ID" value="NZ_BNBO01000021.1"/>
</dbReference>
<comment type="caution">
    <text evidence="2">The sequence shown here is derived from an EMBL/GenBank/DDBJ whole genome shotgun (WGS) entry which is preliminary data.</text>
</comment>
<feature type="compositionally biased region" description="Polar residues" evidence="1">
    <location>
        <begin position="1"/>
        <end position="12"/>
    </location>
</feature>
<dbReference type="AlphaFoldDB" id="A0A919KVG6"/>